<dbReference type="SMART" id="SM00028">
    <property type="entry name" value="TPR"/>
    <property type="match status" value="2"/>
</dbReference>
<dbReference type="PROSITE" id="PS50005">
    <property type="entry name" value="TPR"/>
    <property type="match status" value="2"/>
</dbReference>
<evidence type="ECO:0000313" key="6">
    <source>
        <dbReference type="Proteomes" id="UP001172155"/>
    </source>
</evidence>
<feature type="non-terminal residue" evidence="5">
    <location>
        <position position="1"/>
    </location>
</feature>
<protein>
    <recommendedName>
        <fullName evidence="7">TPR-like protein</fullName>
    </recommendedName>
</protein>
<feature type="compositionally biased region" description="Basic and acidic residues" evidence="4">
    <location>
        <begin position="252"/>
        <end position="269"/>
    </location>
</feature>
<accession>A0AA40K5X3</accession>
<dbReference type="InterPro" id="IPR011990">
    <property type="entry name" value="TPR-like_helical_dom_sf"/>
</dbReference>
<dbReference type="PANTHER" id="PTHR16193:SF0">
    <property type="entry name" value="TETRATRICOPEPTIDE REPEAT PROTEIN 27"/>
    <property type="match status" value="1"/>
</dbReference>
<dbReference type="Pfam" id="PF13181">
    <property type="entry name" value="TPR_8"/>
    <property type="match status" value="1"/>
</dbReference>
<evidence type="ECO:0000256" key="1">
    <source>
        <dbReference type="ARBA" id="ARBA00022737"/>
    </source>
</evidence>
<evidence type="ECO:0008006" key="7">
    <source>
        <dbReference type="Google" id="ProtNLM"/>
    </source>
</evidence>
<feature type="repeat" description="TPR" evidence="3">
    <location>
        <begin position="560"/>
        <end position="593"/>
    </location>
</feature>
<dbReference type="SUPFAM" id="SSF48452">
    <property type="entry name" value="TPR-like"/>
    <property type="match status" value="1"/>
</dbReference>
<reference evidence="5" key="1">
    <citation type="submission" date="2023-06" db="EMBL/GenBank/DDBJ databases">
        <title>Genome-scale phylogeny and comparative genomics of the fungal order Sordariales.</title>
        <authorList>
            <consortium name="Lawrence Berkeley National Laboratory"/>
            <person name="Hensen N."/>
            <person name="Bonometti L."/>
            <person name="Westerberg I."/>
            <person name="Brannstrom I.O."/>
            <person name="Guillou S."/>
            <person name="Cros-Aarteil S."/>
            <person name="Calhoun S."/>
            <person name="Haridas S."/>
            <person name="Kuo A."/>
            <person name="Mondo S."/>
            <person name="Pangilinan J."/>
            <person name="Riley R."/>
            <person name="LaButti K."/>
            <person name="Andreopoulos B."/>
            <person name="Lipzen A."/>
            <person name="Chen C."/>
            <person name="Yanf M."/>
            <person name="Daum C."/>
            <person name="Ng V."/>
            <person name="Clum A."/>
            <person name="Steindorff A."/>
            <person name="Ohm R."/>
            <person name="Martin F."/>
            <person name="Silar P."/>
            <person name="Natvig D."/>
            <person name="Lalanne C."/>
            <person name="Gautier V."/>
            <person name="Ament-velasquez S.L."/>
            <person name="Kruys A."/>
            <person name="Hutchinson M.I."/>
            <person name="Powell A.J."/>
            <person name="Barry K."/>
            <person name="Miller A.N."/>
            <person name="Grigoriev I.V."/>
            <person name="Debuchy R."/>
            <person name="Gladieux P."/>
            <person name="Thoren M.H."/>
            <person name="Johannesson H."/>
        </authorList>
    </citation>
    <scope>NUCLEOTIDE SEQUENCE</scope>
    <source>
        <strain evidence="5">SMH3187-1</strain>
    </source>
</reference>
<name>A0AA40K5X3_9PEZI</name>
<dbReference type="Proteomes" id="UP001172155">
    <property type="component" value="Unassembled WGS sequence"/>
</dbReference>
<evidence type="ECO:0000256" key="2">
    <source>
        <dbReference type="ARBA" id="ARBA00022803"/>
    </source>
</evidence>
<proteinExistence type="predicted"/>
<dbReference type="Gene3D" id="1.25.40.10">
    <property type="entry name" value="Tetratricopeptide repeat domain"/>
    <property type="match status" value="1"/>
</dbReference>
<dbReference type="InterPro" id="IPR019734">
    <property type="entry name" value="TPR_rpt"/>
</dbReference>
<sequence>LLIAQAALNAFLQATVTGPVLDGAAKVERSFLAIAAASATGEKALRRACLRALDVDGVSVYPFIPHVELFCLARWIVLSYPQDGDAVVVANDPASRSPAWLRVRVLSTHFKLLAQPSLGSGSVYVKAGGWSEVPGLQGEVERGLEGVDVEGDGWGAEERVQFLVEKANVWVMLGREGEAREAVERARGESGLVFRLSGALGRRTKFQERSTSLLVVLARSRGGSGGRGEGEKPETVRLVDDTLLEKLAFTGEKGEEKEGDLPEELKGMDPDDQPQLAPLDQIILLTEATLKDAFSPADELTSEEILPFAVRVISDRSTNWQIYTQALLVRSRIEVHRSRTIERGILQMQAVVDQVVVDTTVEPEEMGENGTTMDMPVIRINADPEEAKPVPEKPTSFFPAAKPTESAPAQVRLQYLHALSTPPRWHLESELAFSWASVGSLVSAVDIFKRLRLWAEVALCMASHAANSDEDGRGSGGEERAKALVRWRLFRRTGTTDEQPQAEDEDEDIDINEVKLADFQGPERSPPPHNAPRLFCILGDMENEPKFYERAWDISKHRFSRAQKSLGEYYLQQKDLPNAKAAYEKAISVNRMSSEMWSRLGDISLRMGDFSDAADAFGRAIACADSISGGDDARTWSNLGTALYSQYIERVKEVKQEKEQEKLPKPDDTQPLADDEEPSSTPVLSTTKKDPATLLSQSLAAFKRGASISHDNWRIWDNVITLAARLRPVAVTDILLALRNVIRIRSTEDCLDVEILRLLLNDAVLSQPKVDGGSGVYDPPRGSPERAVVEVLETLVAPLITVRSELWELVARERVWKRDYAGAVGAAERAWRAAVGAAAGGGLMPAVGGGGKGKRKNWLEDEGEWGVVVERTDELVSILENYGGEVPEIGGKWKGKARSAVRSVLGKAKESWEGSEGWERLKGVLEGLK</sequence>
<evidence type="ECO:0000256" key="4">
    <source>
        <dbReference type="SAM" id="MobiDB-lite"/>
    </source>
</evidence>
<feature type="region of interest" description="Disordered" evidence="4">
    <location>
        <begin position="655"/>
        <end position="688"/>
    </location>
</feature>
<dbReference type="EMBL" id="JAUKUD010000004">
    <property type="protein sequence ID" value="KAK0747135.1"/>
    <property type="molecule type" value="Genomic_DNA"/>
</dbReference>
<comment type="caution">
    <text evidence="5">The sequence shown here is derived from an EMBL/GenBank/DDBJ whole genome shotgun (WGS) entry which is preliminary data.</text>
</comment>
<evidence type="ECO:0000313" key="5">
    <source>
        <dbReference type="EMBL" id="KAK0747135.1"/>
    </source>
</evidence>
<keyword evidence="6" id="KW-1185">Reference proteome</keyword>
<keyword evidence="2 3" id="KW-0802">TPR repeat</keyword>
<dbReference type="InterPro" id="IPR044244">
    <property type="entry name" value="TTC27/Emw1"/>
</dbReference>
<gene>
    <name evidence="5" type="ORF">B0T18DRAFT_324714</name>
</gene>
<feature type="repeat" description="TPR" evidence="3">
    <location>
        <begin position="594"/>
        <end position="627"/>
    </location>
</feature>
<dbReference type="AlphaFoldDB" id="A0AA40K5X3"/>
<keyword evidence="1" id="KW-0677">Repeat</keyword>
<evidence type="ECO:0000256" key="3">
    <source>
        <dbReference type="PROSITE-ProRule" id="PRU00339"/>
    </source>
</evidence>
<feature type="region of interest" description="Disordered" evidence="4">
    <location>
        <begin position="251"/>
        <end position="273"/>
    </location>
</feature>
<organism evidence="5 6">
    <name type="scientific">Schizothecium vesticola</name>
    <dbReference type="NCBI Taxonomy" id="314040"/>
    <lineage>
        <taxon>Eukaryota</taxon>
        <taxon>Fungi</taxon>
        <taxon>Dikarya</taxon>
        <taxon>Ascomycota</taxon>
        <taxon>Pezizomycotina</taxon>
        <taxon>Sordariomycetes</taxon>
        <taxon>Sordariomycetidae</taxon>
        <taxon>Sordariales</taxon>
        <taxon>Schizotheciaceae</taxon>
        <taxon>Schizothecium</taxon>
    </lineage>
</organism>
<dbReference type="PANTHER" id="PTHR16193">
    <property type="entry name" value="TETRATRICOPEPTIDE REPEAT PROTEIN 27"/>
    <property type="match status" value="1"/>
</dbReference>
<feature type="compositionally biased region" description="Basic and acidic residues" evidence="4">
    <location>
        <begin position="655"/>
        <end position="668"/>
    </location>
</feature>